<comment type="caution">
    <text evidence="2">The sequence shown here is derived from an EMBL/GenBank/DDBJ whole genome shotgun (WGS) entry which is preliminary data.</text>
</comment>
<dbReference type="Gene3D" id="3.40.50.720">
    <property type="entry name" value="NAD(P)-binding Rossmann-like Domain"/>
    <property type="match status" value="1"/>
</dbReference>
<reference evidence="2" key="1">
    <citation type="journal article" date="2021" name="PeerJ">
        <title>Extensive microbial diversity within the chicken gut microbiome revealed by metagenomics and culture.</title>
        <authorList>
            <person name="Gilroy R."/>
            <person name="Ravi A."/>
            <person name="Getino M."/>
            <person name="Pursley I."/>
            <person name="Horton D.L."/>
            <person name="Alikhan N.F."/>
            <person name="Baker D."/>
            <person name="Gharbi K."/>
            <person name="Hall N."/>
            <person name="Watson M."/>
            <person name="Adriaenssens E.M."/>
            <person name="Foster-Nyarko E."/>
            <person name="Jarju S."/>
            <person name="Secka A."/>
            <person name="Antonio M."/>
            <person name="Oren A."/>
            <person name="Chaudhuri R.R."/>
            <person name="La Ragione R."/>
            <person name="Hildebrand F."/>
            <person name="Pallen M.J."/>
        </authorList>
    </citation>
    <scope>NUCLEOTIDE SEQUENCE</scope>
    <source>
        <strain evidence="2">7886</strain>
    </source>
</reference>
<protein>
    <submittedName>
        <fullName evidence="2">SDR family NAD(P)-dependent oxidoreductase</fullName>
    </submittedName>
</protein>
<dbReference type="PRINTS" id="PR00081">
    <property type="entry name" value="GDHRDH"/>
</dbReference>
<organism evidence="2 3">
    <name type="scientific">Companilactobacillus farciminis</name>
    <dbReference type="NCBI Taxonomy" id="1612"/>
    <lineage>
        <taxon>Bacteria</taxon>
        <taxon>Bacillati</taxon>
        <taxon>Bacillota</taxon>
        <taxon>Bacilli</taxon>
        <taxon>Lactobacillales</taxon>
        <taxon>Lactobacillaceae</taxon>
        <taxon>Companilactobacillus</taxon>
    </lineage>
</organism>
<dbReference type="InterPro" id="IPR002347">
    <property type="entry name" value="SDR_fam"/>
</dbReference>
<reference evidence="2" key="2">
    <citation type="submission" date="2021-09" db="EMBL/GenBank/DDBJ databases">
        <authorList>
            <person name="Gilroy R."/>
        </authorList>
    </citation>
    <scope>NUCLEOTIDE SEQUENCE</scope>
    <source>
        <strain evidence="2">7886</strain>
    </source>
</reference>
<dbReference type="InterPro" id="IPR036291">
    <property type="entry name" value="NAD(P)-bd_dom_sf"/>
</dbReference>
<dbReference type="PANTHER" id="PTHR43157:SF31">
    <property type="entry name" value="PHOSPHATIDYLINOSITOL-GLYCAN BIOSYNTHESIS CLASS F PROTEIN"/>
    <property type="match status" value="1"/>
</dbReference>
<gene>
    <name evidence="2" type="ORF">K8V88_09665</name>
</gene>
<dbReference type="EMBL" id="DYWC01000227">
    <property type="protein sequence ID" value="HJF87688.1"/>
    <property type="molecule type" value="Genomic_DNA"/>
</dbReference>
<accession>A0A921LAC7</accession>
<evidence type="ECO:0000313" key="3">
    <source>
        <dbReference type="Proteomes" id="UP000747013"/>
    </source>
</evidence>
<name>A0A921LAC7_9LACO</name>
<dbReference type="GO" id="GO:0016491">
    <property type="term" value="F:oxidoreductase activity"/>
    <property type="evidence" value="ECO:0007669"/>
    <property type="project" value="UniProtKB-KW"/>
</dbReference>
<evidence type="ECO:0000313" key="2">
    <source>
        <dbReference type="EMBL" id="HJF87688.1"/>
    </source>
</evidence>
<proteinExistence type="predicted"/>
<dbReference type="PANTHER" id="PTHR43157">
    <property type="entry name" value="PHOSPHATIDYLINOSITOL-GLYCAN BIOSYNTHESIS CLASS F PROTEIN-RELATED"/>
    <property type="match status" value="1"/>
</dbReference>
<evidence type="ECO:0000256" key="1">
    <source>
        <dbReference type="ARBA" id="ARBA00023002"/>
    </source>
</evidence>
<dbReference type="Proteomes" id="UP000747013">
    <property type="component" value="Unassembled WGS sequence"/>
</dbReference>
<dbReference type="AlphaFoldDB" id="A0A921LAC7"/>
<keyword evidence="1" id="KW-0560">Oxidoreductase</keyword>
<sequence>MDSKTILVTGSNSGIGYLTALILANQGHHVIIHGRNEQKVKTALSEIKKQSGNEKIDSIVADLSIMSEVTRLATELKEKYDHLDALVNNAGSQMGKERSVTIEGHEKTMAINTFAPLLLSESLLDLLEKSADGRIVTVSSASYNQGTSDRYLDDIELANNYEFGRVYGLSKLYVLWLMWHLNDKLQERGSKVTVNCMEPGSALTNLGSEAAANRPKIWKVIYALWRPMMVDPAIPGETNARLATGNEFHGLTGMFFDKNGRIEKENRKYYSKENEQKLWNYCMQILTPYLDK</sequence>
<dbReference type="Pfam" id="PF00106">
    <property type="entry name" value="adh_short"/>
    <property type="match status" value="1"/>
</dbReference>
<dbReference type="SUPFAM" id="SSF51735">
    <property type="entry name" value="NAD(P)-binding Rossmann-fold domains"/>
    <property type="match status" value="1"/>
</dbReference>